<protein>
    <recommendedName>
        <fullName evidence="3">Tetracycline repressor TetR C-terminal domain-containing protein</fullName>
    </recommendedName>
</protein>
<dbReference type="SUPFAM" id="SSF48498">
    <property type="entry name" value="Tetracyclin repressor-like, C-terminal domain"/>
    <property type="match status" value="1"/>
</dbReference>
<reference evidence="1 2" key="1">
    <citation type="submission" date="2013-02" db="EMBL/GenBank/DDBJ databases">
        <title>Draft Genome Sequence of Streptomyces aurantiacus, Which Produces Setomimycin.</title>
        <authorList>
            <person name="Gruening B.A."/>
            <person name="Praeg A."/>
            <person name="Erxleben A."/>
            <person name="Guenther S."/>
            <person name="Mueller M."/>
        </authorList>
    </citation>
    <scope>NUCLEOTIDE SEQUENCE [LARGE SCALE GENOMIC DNA]</scope>
    <source>
        <strain evidence="1 2">JA 4570</strain>
    </source>
</reference>
<evidence type="ECO:0000313" key="2">
    <source>
        <dbReference type="Proteomes" id="UP000014629"/>
    </source>
</evidence>
<gene>
    <name evidence="1" type="ORF">STRAU_5409</name>
</gene>
<proteinExistence type="predicted"/>
<dbReference type="PATRIC" id="fig|1286094.4.peg.5341"/>
<dbReference type="Gene3D" id="1.10.357.10">
    <property type="entry name" value="Tetracycline Repressor, domain 2"/>
    <property type="match status" value="1"/>
</dbReference>
<dbReference type="InterPro" id="IPR036271">
    <property type="entry name" value="Tet_transcr_reg_TetR-rel_C_sf"/>
</dbReference>
<evidence type="ECO:0000313" key="1">
    <source>
        <dbReference type="EMBL" id="EPH41546.1"/>
    </source>
</evidence>
<dbReference type="EMBL" id="AOPZ01000306">
    <property type="protein sequence ID" value="EPH41546.1"/>
    <property type="molecule type" value="Genomic_DNA"/>
</dbReference>
<accession>S3ZCZ4</accession>
<keyword evidence="2" id="KW-1185">Reference proteome</keyword>
<dbReference type="AlphaFoldDB" id="S3ZCZ4"/>
<sequence length="74" mass="7909">MSLPFSDSAGLDEVAGAILREMPADAYPHLTELATEHVLKPGYAYADEFTFGISLILDALHPDEDETEGAEGVS</sequence>
<dbReference type="Proteomes" id="UP000014629">
    <property type="component" value="Unassembled WGS sequence"/>
</dbReference>
<name>S3ZCZ4_9ACTN</name>
<evidence type="ECO:0008006" key="3">
    <source>
        <dbReference type="Google" id="ProtNLM"/>
    </source>
</evidence>
<comment type="caution">
    <text evidence="1">The sequence shown here is derived from an EMBL/GenBank/DDBJ whole genome shotgun (WGS) entry which is preliminary data.</text>
</comment>
<organism evidence="1 2">
    <name type="scientific">Streptomyces aurantiacus JA 4570</name>
    <dbReference type="NCBI Taxonomy" id="1286094"/>
    <lineage>
        <taxon>Bacteria</taxon>
        <taxon>Bacillati</taxon>
        <taxon>Actinomycetota</taxon>
        <taxon>Actinomycetes</taxon>
        <taxon>Kitasatosporales</taxon>
        <taxon>Streptomycetaceae</taxon>
        <taxon>Streptomyces</taxon>
        <taxon>Streptomyces aurantiacus group</taxon>
    </lineage>
</organism>